<dbReference type="GO" id="GO:0016998">
    <property type="term" value="P:cell wall macromolecule catabolic process"/>
    <property type="evidence" value="ECO:0007669"/>
    <property type="project" value="InterPro"/>
</dbReference>
<dbReference type="RefSeq" id="WP_057810973.1">
    <property type="nucleotide sequence ID" value="NZ_BJUD01000007.1"/>
</dbReference>
<dbReference type="InterPro" id="IPR017853">
    <property type="entry name" value="GH"/>
</dbReference>
<dbReference type="PATRIC" id="fig|348151.3.peg.336"/>
<evidence type="ECO:0000313" key="4">
    <source>
        <dbReference type="Proteomes" id="UP000051139"/>
    </source>
</evidence>
<dbReference type="GO" id="GO:0009253">
    <property type="term" value="P:peptidoglycan catabolic process"/>
    <property type="evidence" value="ECO:0007669"/>
    <property type="project" value="InterPro"/>
</dbReference>
<accession>A0A0R2L0L9</accession>
<sequence>MTTRQEFRQRAKKQHIPVWQWLVAVLLVFALAGGGYGIYHWWHLRHQTMMARYPVTGAAIDQSAGFIDFQALSKTGLKFVYLKTTVGNRFVDDDFSGNYSRSSGSPLKVGVYLTYSPQSSVNSQLRYFEHQIGQDTGTLPIMIAVTDAGANFDSPQAVKRTVNRLSVMLQTLRQDYAQPVGVWVSTKGYHTLQKQLPNAGLTLEDASLKPRHQNDVQFIMYDADGNIEVAGTKQSMSLMVYNGSKQKFSEYDN</sequence>
<evidence type="ECO:0000256" key="1">
    <source>
        <dbReference type="ARBA" id="ARBA00010646"/>
    </source>
</evidence>
<dbReference type="GO" id="GO:0003796">
    <property type="term" value="F:lysozyme activity"/>
    <property type="evidence" value="ECO:0007669"/>
    <property type="project" value="InterPro"/>
</dbReference>
<dbReference type="Gene3D" id="3.20.20.80">
    <property type="entry name" value="Glycosidases"/>
    <property type="match status" value="1"/>
</dbReference>
<reference evidence="3 4" key="1">
    <citation type="journal article" date="2015" name="Genome Announc.">
        <title>Expanding the biotechnology potential of lactobacilli through comparative genomics of 213 strains and associated genera.</title>
        <authorList>
            <person name="Sun Z."/>
            <person name="Harris H.M."/>
            <person name="McCann A."/>
            <person name="Guo C."/>
            <person name="Argimon S."/>
            <person name="Zhang W."/>
            <person name="Yang X."/>
            <person name="Jeffery I.B."/>
            <person name="Cooney J.C."/>
            <person name="Kagawa T.F."/>
            <person name="Liu W."/>
            <person name="Song Y."/>
            <person name="Salvetti E."/>
            <person name="Wrobel A."/>
            <person name="Rasinkangas P."/>
            <person name="Parkhill J."/>
            <person name="Rea M.C."/>
            <person name="O'Sullivan O."/>
            <person name="Ritari J."/>
            <person name="Douillard F.P."/>
            <person name="Paul Ross R."/>
            <person name="Yang R."/>
            <person name="Briner A.E."/>
            <person name="Felis G.E."/>
            <person name="de Vos W.M."/>
            <person name="Barrangou R."/>
            <person name="Klaenhammer T.R."/>
            <person name="Caufield P.W."/>
            <person name="Cui Y."/>
            <person name="Zhang H."/>
            <person name="O'Toole P.W."/>
        </authorList>
    </citation>
    <scope>NUCLEOTIDE SEQUENCE [LARGE SCALE GENOMIC DNA]</scope>
    <source>
        <strain evidence="3 4">DSM 22696</strain>
    </source>
</reference>
<dbReference type="Proteomes" id="UP000051139">
    <property type="component" value="Unassembled WGS sequence"/>
</dbReference>
<keyword evidence="4" id="KW-1185">Reference proteome</keyword>
<dbReference type="AlphaFoldDB" id="A0A0R2L0L9"/>
<evidence type="ECO:0000313" key="3">
    <source>
        <dbReference type="EMBL" id="KRN95343.1"/>
    </source>
</evidence>
<dbReference type="GO" id="GO:0016052">
    <property type="term" value="P:carbohydrate catabolic process"/>
    <property type="evidence" value="ECO:0007669"/>
    <property type="project" value="TreeGrafter"/>
</dbReference>
<keyword evidence="2" id="KW-0472">Membrane</keyword>
<dbReference type="EMBL" id="JQCB01000010">
    <property type="protein sequence ID" value="KRN95343.1"/>
    <property type="molecule type" value="Genomic_DNA"/>
</dbReference>
<dbReference type="PROSITE" id="PS51904">
    <property type="entry name" value="GLYCOSYL_HYDROL_F25_2"/>
    <property type="match status" value="1"/>
</dbReference>
<dbReference type="PANTHER" id="PTHR34135:SF2">
    <property type="entry name" value="LYSOZYME"/>
    <property type="match status" value="1"/>
</dbReference>
<comment type="similarity">
    <text evidence="1">Belongs to the glycosyl hydrolase 25 family.</text>
</comment>
<gene>
    <name evidence="3" type="ORF">IV55_GL000330</name>
</gene>
<dbReference type="PANTHER" id="PTHR34135">
    <property type="entry name" value="LYSOZYME"/>
    <property type="match status" value="1"/>
</dbReference>
<protein>
    <submittedName>
        <fullName evidence="3">Lysozyme</fullName>
    </submittedName>
</protein>
<dbReference type="Pfam" id="PF01183">
    <property type="entry name" value="Glyco_hydro_25"/>
    <property type="match status" value="1"/>
</dbReference>
<evidence type="ECO:0000256" key="2">
    <source>
        <dbReference type="SAM" id="Phobius"/>
    </source>
</evidence>
<dbReference type="STRING" id="348151.IV55_GL000330"/>
<keyword evidence="2" id="KW-1133">Transmembrane helix</keyword>
<dbReference type="OrthoDB" id="2151413at2"/>
<proteinExistence type="inferred from homology"/>
<dbReference type="SUPFAM" id="SSF51445">
    <property type="entry name" value="(Trans)glycosidases"/>
    <property type="match status" value="1"/>
</dbReference>
<comment type="caution">
    <text evidence="3">The sequence shown here is derived from an EMBL/GenBank/DDBJ whole genome shotgun (WGS) entry which is preliminary data.</text>
</comment>
<feature type="transmembrane region" description="Helical" evidence="2">
    <location>
        <begin position="21"/>
        <end position="42"/>
    </location>
</feature>
<organism evidence="3 4">
    <name type="scientific">Furfurilactobacillus siliginis</name>
    <dbReference type="NCBI Taxonomy" id="348151"/>
    <lineage>
        <taxon>Bacteria</taxon>
        <taxon>Bacillati</taxon>
        <taxon>Bacillota</taxon>
        <taxon>Bacilli</taxon>
        <taxon>Lactobacillales</taxon>
        <taxon>Lactobacillaceae</taxon>
        <taxon>Furfurilactobacillus</taxon>
    </lineage>
</organism>
<name>A0A0R2L0L9_9LACO</name>
<keyword evidence="2" id="KW-0812">Transmembrane</keyword>
<dbReference type="InterPro" id="IPR002053">
    <property type="entry name" value="Glyco_hydro_25"/>
</dbReference>